<evidence type="ECO:0000256" key="7">
    <source>
        <dbReference type="ARBA" id="ARBA00023170"/>
    </source>
</evidence>
<feature type="transmembrane region" description="Helical" evidence="10">
    <location>
        <begin position="311"/>
        <end position="333"/>
    </location>
</feature>
<dbReference type="Pfam" id="PF08338">
    <property type="entry name" value="DUF1731"/>
    <property type="match status" value="1"/>
</dbReference>
<evidence type="ECO:0000313" key="12">
    <source>
        <dbReference type="EMBL" id="TSL47673.1"/>
    </source>
</evidence>
<keyword evidence="7" id="KW-0675">Receptor</keyword>
<gene>
    <name evidence="12" type="ORF">Baya_7254</name>
</gene>
<protein>
    <submittedName>
        <fullName evidence="12">Epimerase family protein SDR39U1</fullName>
    </submittedName>
</protein>
<feature type="transmembrane region" description="Helical" evidence="10">
    <location>
        <begin position="24"/>
        <end position="50"/>
    </location>
</feature>
<dbReference type="SUPFAM" id="SSF81321">
    <property type="entry name" value="Family A G protein-coupled receptor-like"/>
    <property type="match status" value="1"/>
</dbReference>
<organism evidence="12 13">
    <name type="scientific">Bagarius yarrelli</name>
    <name type="common">Goonch</name>
    <name type="synonym">Bagrus yarrelli</name>
    <dbReference type="NCBI Taxonomy" id="175774"/>
    <lineage>
        <taxon>Eukaryota</taxon>
        <taxon>Metazoa</taxon>
        <taxon>Chordata</taxon>
        <taxon>Craniata</taxon>
        <taxon>Vertebrata</taxon>
        <taxon>Euteleostomi</taxon>
        <taxon>Actinopterygii</taxon>
        <taxon>Neopterygii</taxon>
        <taxon>Teleostei</taxon>
        <taxon>Ostariophysi</taxon>
        <taxon>Siluriformes</taxon>
        <taxon>Sisoridae</taxon>
        <taxon>Sisorinae</taxon>
        <taxon>Bagarius</taxon>
    </lineage>
</organism>
<keyword evidence="13" id="KW-1185">Reference proteome</keyword>
<dbReference type="PROSITE" id="PS50262">
    <property type="entry name" value="G_PROTEIN_RECEP_F1_2"/>
    <property type="match status" value="1"/>
</dbReference>
<dbReference type="InterPro" id="IPR001509">
    <property type="entry name" value="Epimerase_deHydtase"/>
</dbReference>
<feature type="transmembrane region" description="Helical" evidence="10">
    <location>
        <begin position="266"/>
        <end position="287"/>
    </location>
</feature>
<dbReference type="PRINTS" id="PR00237">
    <property type="entry name" value="GPCRRHODOPSN"/>
</dbReference>
<feature type="transmembrane region" description="Helical" evidence="10">
    <location>
        <begin position="224"/>
        <end position="245"/>
    </location>
</feature>
<name>A0A556TZQ4_BAGYA</name>
<keyword evidence="3 10" id="KW-0812">Transmembrane</keyword>
<evidence type="ECO:0000313" key="13">
    <source>
        <dbReference type="Proteomes" id="UP000319801"/>
    </source>
</evidence>
<keyword evidence="5" id="KW-0297">G-protein coupled receptor</keyword>
<dbReference type="Gene3D" id="1.20.1070.10">
    <property type="entry name" value="Rhodopsin 7-helix transmembrane proteins"/>
    <property type="match status" value="1"/>
</dbReference>
<accession>A0A556TZQ4</accession>
<keyword evidence="4 10" id="KW-1133">Transmembrane helix</keyword>
<dbReference type="InterPro" id="IPR003981">
    <property type="entry name" value="Leukotriene_B4_rcpt"/>
</dbReference>
<evidence type="ECO:0000256" key="4">
    <source>
        <dbReference type="ARBA" id="ARBA00022989"/>
    </source>
</evidence>
<dbReference type="Pfam" id="PF00001">
    <property type="entry name" value="7tm_1"/>
    <property type="match status" value="1"/>
</dbReference>
<sequence>MRVSFTQIRVIINQRHVSVTQEVFVVQVFVVKVFVVKVFVVKVFVVRVFVFQMFEVLVFKVRVFVVHVFEVWMFVDYVLVVQMFVFQVFVVQVFVDLFFMDLVFMVRVFVVKYKAVINWKSDCNKLSMKDQQMNTTTSPATPDGPISVSFIIGAFILAIVFLLGVPGNLFIIWSILSRAHKRSVTTLIILNLACADGAIMCLTVFFIVYLAKQSWVFGPFMCKLLFYLCNTNMYASIMLITLMSVHRLLSVMRPQSAHFFTRKRNVLSVLTLLWLLVFLLAIPALIFRDEKTAQNNHTLCLHTHPGPKYEAFHMSMETVMGFLLPYGIIVSSYMCILRRLRQTPFKRRVRSENLILAIIITFAAFWLPYHIINVLQVVSACTPKDSKLHQTLVSISSTCRAATSSLAFISSCANPVLYVLAGRSYIRTDGMSFMARLFEGTALDIISGTLRVNRKVSRAEAAVFMLKNTDSFANKAERGGSGFIGSELTKLLKVKGHEVTVISRQPGLGRVTWTQLESAGLPDCDAVVNLAGENILNPLKRTAVFTSRISTTRTLTRSITSTKTPPQAWILISGIGVVLGRGGGAIKQMLTPFWLGLGGTLGSGNQPFPWIHVSDLAGIIAHSLDPTQGPASSQPQVFNGVAPALNTNREFTQELGRLLKRPTLLPVPEPLLRAALGPERATILTQGQKVVPKRTLESGYQFRYPDLTSALKEILTP</sequence>
<dbReference type="Gene3D" id="3.40.50.720">
    <property type="entry name" value="NAD(P)-binding Rossmann-like Domain"/>
    <property type="match status" value="2"/>
</dbReference>
<dbReference type="SUPFAM" id="SSF51735">
    <property type="entry name" value="NAD(P)-binding Rossmann-fold domains"/>
    <property type="match status" value="1"/>
</dbReference>
<dbReference type="FunFam" id="1.20.1070.10:FF:000109">
    <property type="entry name" value="Leukotriene B4 receptor"/>
    <property type="match status" value="1"/>
</dbReference>
<feature type="domain" description="G-protein coupled receptors family 1 profile" evidence="11">
    <location>
        <begin position="167"/>
        <end position="418"/>
    </location>
</feature>
<comment type="subcellular location">
    <subcellularLocation>
        <location evidence="1">Cell membrane</location>
        <topology evidence="1">Multi-pass membrane protein</topology>
    </subcellularLocation>
</comment>
<keyword evidence="6 10" id="KW-0472">Membrane</keyword>
<evidence type="ECO:0000256" key="10">
    <source>
        <dbReference type="SAM" id="Phobius"/>
    </source>
</evidence>
<keyword evidence="2" id="KW-1003">Cell membrane</keyword>
<feature type="transmembrane region" description="Helical" evidence="10">
    <location>
        <begin position="188"/>
        <end position="212"/>
    </location>
</feature>
<feature type="transmembrane region" description="Helical" evidence="10">
    <location>
        <begin position="354"/>
        <end position="372"/>
    </location>
</feature>
<reference evidence="12 13" key="1">
    <citation type="journal article" date="2019" name="Genome Biol. Evol.">
        <title>Whole-Genome Sequencing of the Giant Devil Catfish, Bagarius yarrelli.</title>
        <authorList>
            <person name="Jiang W."/>
            <person name="Lv Y."/>
            <person name="Cheng L."/>
            <person name="Yang K."/>
            <person name="Chao B."/>
            <person name="Wang X."/>
            <person name="Li Y."/>
            <person name="Pan X."/>
            <person name="You X."/>
            <person name="Zhang Y."/>
            <person name="Yang J."/>
            <person name="Li J."/>
            <person name="Zhang X."/>
            <person name="Liu S."/>
            <person name="Sun C."/>
            <person name="Yang J."/>
            <person name="Shi Q."/>
        </authorList>
    </citation>
    <scope>NUCLEOTIDE SEQUENCE [LARGE SCALE GENOMIC DNA]</scope>
    <source>
        <strain evidence="12">JWS20170419001</strain>
        <tissue evidence="12">Muscle</tissue>
    </source>
</reference>
<feature type="transmembrane region" description="Helical" evidence="10">
    <location>
        <begin position="150"/>
        <end position="176"/>
    </location>
</feature>
<dbReference type="InterPro" id="IPR000276">
    <property type="entry name" value="GPCR_Rhodpsn"/>
</dbReference>
<dbReference type="InterPro" id="IPR036291">
    <property type="entry name" value="NAD(P)-bd_dom_sf"/>
</dbReference>
<dbReference type="PRINTS" id="PR01476">
    <property type="entry name" value="LTBRECEPTOR"/>
</dbReference>
<keyword evidence="9" id="KW-0807">Transducer</keyword>
<evidence type="ECO:0000256" key="2">
    <source>
        <dbReference type="ARBA" id="ARBA00022475"/>
    </source>
</evidence>
<dbReference type="OrthoDB" id="5980579at2759"/>
<dbReference type="PANTHER" id="PTHR11092:SF0">
    <property type="entry name" value="EPIMERASE FAMILY PROTEIN SDR39U1"/>
    <property type="match status" value="1"/>
</dbReference>
<proteinExistence type="predicted"/>
<evidence type="ECO:0000256" key="8">
    <source>
        <dbReference type="ARBA" id="ARBA00023180"/>
    </source>
</evidence>
<dbReference type="GO" id="GO:0005886">
    <property type="term" value="C:plasma membrane"/>
    <property type="evidence" value="ECO:0007669"/>
    <property type="project" value="UniProtKB-SubCell"/>
</dbReference>
<evidence type="ECO:0000256" key="9">
    <source>
        <dbReference type="ARBA" id="ARBA00023224"/>
    </source>
</evidence>
<evidence type="ECO:0000256" key="3">
    <source>
        <dbReference type="ARBA" id="ARBA00022692"/>
    </source>
</evidence>
<dbReference type="InterPro" id="IPR017452">
    <property type="entry name" value="GPCR_Rhodpsn_7TM"/>
</dbReference>
<comment type="caution">
    <text evidence="12">The sequence shown here is derived from an EMBL/GenBank/DDBJ whole genome shotgun (WGS) entry which is preliminary data.</text>
</comment>
<dbReference type="InterPro" id="IPR013549">
    <property type="entry name" value="DUF1731"/>
</dbReference>
<dbReference type="AlphaFoldDB" id="A0A556TZQ4"/>
<evidence type="ECO:0000256" key="1">
    <source>
        <dbReference type="ARBA" id="ARBA00004651"/>
    </source>
</evidence>
<dbReference type="Pfam" id="PF01370">
    <property type="entry name" value="Epimerase"/>
    <property type="match status" value="1"/>
</dbReference>
<evidence type="ECO:0000256" key="6">
    <source>
        <dbReference type="ARBA" id="ARBA00023136"/>
    </source>
</evidence>
<evidence type="ECO:0000259" key="11">
    <source>
        <dbReference type="PROSITE" id="PS50262"/>
    </source>
</evidence>
<dbReference type="PANTHER" id="PTHR11092">
    <property type="entry name" value="SUGAR NUCLEOTIDE EPIMERASE RELATED"/>
    <property type="match status" value="1"/>
</dbReference>
<dbReference type="GO" id="GO:0004974">
    <property type="term" value="F:leukotriene receptor activity"/>
    <property type="evidence" value="ECO:0007669"/>
    <property type="project" value="InterPro"/>
</dbReference>
<dbReference type="EMBL" id="VCAZ01000032">
    <property type="protein sequence ID" value="TSL47673.1"/>
    <property type="molecule type" value="Genomic_DNA"/>
</dbReference>
<dbReference type="Proteomes" id="UP000319801">
    <property type="component" value="Unassembled WGS sequence"/>
</dbReference>
<evidence type="ECO:0000256" key="5">
    <source>
        <dbReference type="ARBA" id="ARBA00023040"/>
    </source>
</evidence>
<keyword evidence="8" id="KW-0325">Glycoprotein</keyword>